<keyword evidence="7" id="KW-0175">Coiled coil</keyword>
<feature type="coiled-coil region" evidence="7">
    <location>
        <begin position="255"/>
        <end position="282"/>
    </location>
</feature>
<dbReference type="PANTHER" id="PTHR43804:SF7">
    <property type="entry name" value="LD18447P"/>
    <property type="match status" value="1"/>
</dbReference>
<dbReference type="PANTHER" id="PTHR43804">
    <property type="entry name" value="LD18447P"/>
    <property type="match status" value="1"/>
</dbReference>
<comment type="PTM">
    <text evidence="6">Methylated by PrmC. Methylation increases the termination efficiency of RF1.</text>
</comment>
<dbReference type="Pfam" id="PF00472">
    <property type="entry name" value="RF-1"/>
    <property type="match status" value="1"/>
</dbReference>
<feature type="modified residue" description="N5-methylglutamine" evidence="6">
    <location>
        <position position="233"/>
    </location>
</feature>
<feature type="coiled-coil region" evidence="7">
    <location>
        <begin position="48"/>
        <end position="94"/>
    </location>
</feature>
<evidence type="ECO:0000256" key="1">
    <source>
        <dbReference type="ARBA" id="ARBA00002986"/>
    </source>
</evidence>
<evidence type="ECO:0000256" key="4">
    <source>
        <dbReference type="ARBA" id="ARBA00022917"/>
    </source>
</evidence>
<dbReference type="PROSITE" id="PS00745">
    <property type="entry name" value="RF_PROK_I"/>
    <property type="match status" value="1"/>
</dbReference>
<comment type="subcellular location">
    <subcellularLocation>
        <location evidence="6">Cytoplasm</location>
    </subcellularLocation>
</comment>
<dbReference type="HAMAP" id="MF_00093">
    <property type="entry name" value="Rel_fac_1"/>
    <property type="match status" value="1"/>
</dbReference>
<accession>A0ABR8YT16</accession>
<dbReference type="NCBIfam" id="NF001859">
    <property type="entry name" value="PRK00591.1"/>
    <property type="match status" value="1"/>
</dbReference>
<dbReference type="InterPro" id="IPR000352">
    <property type="entry name" value="Pep_chain_release_fac_I"/>
</dbReference>
<dbReference type="Gene3D" id="6.10.140.1950">
    <property type="match status" value="1"/>
</dbReference>
<dbReference type="Gene3D" id="3.30.160.20">
    <property type="match status" value="1"/>
</dbReference>
<dbReference type="Pfam" id="PF03462">
    <property type="entry name" value="PCRF"/>
    <property type="match status" value="1"/>
</dbReference>
<keyword evidence="4 6" id="KW-0648">Protein biosynthesis</keyword>
<gene>
    <name evidence="6 9" type="primary">prfA</name>
    <name evidence="9" type="ORF">H9637_08205</name>
</gene>
<dbReference type="Proteomes" id="UP000627166">
    <property type="component" value="Unassembled WGS sequence"/>
</dbReference>
<organism evidence="9 10">
    <name type="scientific">Clostridium faecium</name>
    <dbReference type="NCBI Taxonomy" id="2762223"/>
    <lineage>
        <taxon>Bacteria</taxon>
        <taxon>Bacillati</taxon>
        <taxon>Bacillota</taxon>
        <taxon>Clostridia</taxon>
        <taxon>Eubacteriales</taxon>
        <taxon>Clostridiaceae</taxon>
        <taxon>Clostridium</taxon>
    </lineage>
</organism>
<reference evidence="9 10" key="1">
    <citation type="submission" date="2020-08" db="EMBL/GenBank/DDBJ databases">
        <title>A Genomic Blueprint of the Chicken Gut Microbiome.</title>
        <authorList>
            <person name="Gilroy R."/>
            <person name="Ravi A."/>
            <person name="Getino M."/>
            <person name="Pursley I."/>
            <person name="Horton D.L."/>
            <person name="Alikhan N.-F."/>
            <person name="Baker D."/>
            <person name="Gharbi K."/>
            <person name="Hall N."/>
            <person name="Watson M."/>
            <person name="Adriaenssens E.M."/>
            <person name="Foster-Nyarko E."/>
            <person name="Jarju S."/>
            <person name="Secka A."/>
            <person name="Antonio M."/>
            <person name="Oren A."/>
            <person name="Chaudhuri R."/>
            <person name="La Ragione R.M."/>
            <person name="Hildebrand F."/>
            <person name="Pallen M.J."/>
        </authorList>
    </citation>
    <scope>NUCLEOTIDE SEQUENCE [LARGE SCALE GENOMIC DNA]</scope>
    <source>
        <strain evidence="9 10">N37</strain>
    </source>
</reference>
<comment type="function">
    <text evidence="1 6">Peptide chain release factor 1 directs the termination of translation in response to the peptide chain termination codons UAG and UAA.</text>
</comment>
<keyword evidence="10" id="KW-1185">Reference proteome</keyword>
<proteinExistence type="inferred from homology"/>
<dbReference type="SUPFAM" id="SSF75620">
    <property type="entry name" value="Release factor"/>
    <property type="match status" value="1"/>
</dbReference>
<dbReference type="SMART" id="SM00937">
    <property type="entry name" value="PCRF"/>
    <property type="match status" value="1"/>
</dbReference>
<keyword evidence="6" id="KW-0963">Cytoplasm</keyword>
<name>A0ABR8YT16_9CLOT</name>
<dbReference type="EMBL" id="JACSQB010000058">
    <property type="protein sequence ID" value="MBD8047019.1"/>
    <property type="molecule type" value="Genomic_DNA"/>
</dbReference>
<dbReference type="Gene3D" id="3.30.70.1660">
    <property type="match status" value="1"/>
</dbReference>
<comment type="caution">
    <text evidence="9">The sequence shown here is derived from an EMBL/GenBank/DDBJ whole genome shotgun (WGS) entry which is preliminary data.</text>
</comment>
<dbReference type="RefSeq" id="WP_191739991.1">
    <property type="nucleotide sequence ID" value="NZ_JACSQB010000058.1"/>
</dbReference>
<feature type="domain" description="Prokaryotic-type class I peptide chain release factors" evidence="8">
    <location>
        <begin position="226"/>
        <end position="242"/>
    </location>
</feature>
<evidence type="ECO:0000259" key="8">
    <source>
        <dbReference type="PROSITE" id="PS00745"/>
    </source>
</evidence>
<evidence type="ECO:0000256" key="3">
    <source>
        <dbReference type="ARBA" id="ARBA00022481"/>
    </source>
</evidence>
<evidence type="ECO:0000313" key="10">
    <source>
        <dbReference type="Proteomes" id="UP000627166"/>
    </source>
</evidence>
<dbReference type="InterPro" id="IPR050057">
    <property type="entry name" value="Prokaryotic/Mito_RF"/>
</dbReference>
<sequence length="360" mass="40818">MLDRLDFIENKYDELSNKISDPSVMANQKEWQKLCKEHAELEAIVTKYREYKTATEDLETNKEMLVEESDKEMKEMIQEEIKGLNESISNLEEELRILLLPKDPNDDKNVFIEIRGGAGGDEAALFAANLFRMYTRYAERNRWKIEVMSANETDIGGFKEVVFMVKGDKAYSKLKYESGVHRVQRVPDTESSGRIHTSTATVAVLPEVDDVDLEINMNDIRVDVFRASGNGGQCVNTTDSAVRMTHLPTGLVVSCQDEKSQLKNKEKALKILRARLYEAAEAERLAGIAEDRKSQVGTGDRSERIRTYNYPQGRVTDHRIGLTLYKLESFLDGDIDEMLDGLITADQAEKMKAMGNDVQV</sequence>
<dbReference type="InterPro" id="IPR004373">
    <property type="entry name" value="RF-1"/>
</dbReference>
<evidence type="ECO:0000256" key="6">
    <source>
        <dbReference type="HAMAP-Rule" id="MF_00093"/>
    </source>
</evidence>
<protein>
    <recommendedName>
        <fullName evidence="5 6">Peptide chain release factor 1</fullName>
        <shortName evidence="6">RF-1</shortName>
    </recommendedName>
</protein>
<evidence type="ECO:0000313" key="9">
    <source>
        <dbReference type="EMBL" id="MBD8047019.1"/>
    </source>
</evidence>
<evidence type="ECO:0000256" key="5">
    <source>
        <dbReference type="ARBA" id="ARBA00050039"/>
    </source>
</evidence>
<comment type="similarity">
    <text evidence="2 6">Belongs to the prokaryotic/mitochondrial release factor family.</text>
</comment>
<evidence type="ECO:0000256" key="7">
    <source>
        <dbReference type="SAM" id="Coils"/>
    </source>
</evidence>
<evidence type="ECO:0000256" key="2">
    <source>
        <dbReference type="ARBA" id="ARBA00010835"/>
    </source>
</evidence>
<dbReference type="InterPro" id="IPR045853">
    <property type="entry name" value="Pep_chain_release_fac_I_sf"/>
</dbReference>
<dbReference type="InterPro" id="IPR005139">
    <property type="entry name" value="PCRF"/>
</dbReference>
<dbReference type="NCBIfam" id="TIGR00019">
    <property type="entry name" value="prfA"/>
    <property type="match status" value="1"/>
</dbReference>
<keyword evidence="3 6" id="KW-0488">Methylation</keyword>